<protein>
    <recommendedName>
        <fullName evidence="1">DUF8139 domain-containing protein</fullName>
    </recommendedName>
</protein>
<dbReference type="Pfam" id="PF26460">
    <property type="entry name" value="DUF8139"/>
    <property type="match status" value="1"/>
</dbReference>
<keyword evidence="3" id="KW-1185">Reference proteome</keyword>
<accession>A0AAV3S7E2</accession>
<feature type="domain" description="DUF8139" evidence="1">
    <location>
        <begin position="21"/>
        <end position="93"/>
    </location>
</feature>
<dbReference type="AlphaFoldDB" id="A0AAV3S7E2"/>
<dbReference type="InterPro" id="IPR058452">
    <property type="entry name" value="DUF8139"/>
</dbReference>
<evidence type="ECO:0000313" key="3">
    <source>
        <dbReference type="Proteomes" id="UP001500837"/>
    </source>
</evidence>
<evidence type="ECO:0000259" key="1">
    <source>
        <dbReference type="Pfam" id="PF26460"/>
    </source>
</evidence>
<dbReference type="EMBL" id="BAAABL010000040">
    <property type="protein sequence ID" value="GAA0297903.1"/>
    <property type="molecule type" value="Genomic_DNA"/>
</dbReference>
<name>A0AAV3S7E2_9EURY</name>
<dbReference type="RefSeq" id="WP_425545305.1">
    <property type="nucleotide sequence ID" value="NZ_BAAABL010000040.1"/>
</dbReference>
<comment type="caution">
    <text evidence="2">The sequence shown here is derived from an EMBL/GenBank/DDBJ whole genome shotgun (WGS) entry which is preliminary data.</text>
</comment>
<evidence type="ECO:0000313" key="2">
    <source>
        <dbReference type="EMBL" id="GAA0297903.1"/>
    </source>
</evidence>
<organism evidence="2 3">
    <name type="scientific">Halarchaeum salinum</name>
    <dbReference type="NCBI Taxonomy" id="489912"/>
    <lineage>
        <taxon>Archaea</taxon>
        <taxon>Methanobacteriati</taxon>
        <taxon>Methanobacteriota</taxon>
        <taxon>Stenosarchaea group</taxon>
        <taxon>Halobacteria</taxon>
        <taxon>Halobacteriales</taxon>
        <taxon>Halobacteriaceae</taxon>
    </lineage>
</organism>
<dbReference type="Proteomes" id="UP001500837">
    <property type="component" value="Unassembled WGS sequence"/>
</dbReference>
<proteinExistence type="predicted"/>
<sequence>MVDECEEKPNEFVFCIIIWLFYEGNYVRIDIPDEVDPDHQEYHEEHGQVVAVLSDDAGSVTANERDAQLYRVTFDSDETADLRWRDLRPPIDDLLQI</sequence>
<gene>
    <name evidence="2" type="ORF">GCM10009066_10210</name>
</gene>
<reference evidence="2 3" key="1">
    <citation type="journal article" date="2019" name="Int. J. Syst. Evol. Microbiol.">
        <title>The Global Catalogue of Microorganisms (GCM) 10K type strain sequencing project: providing services to taxonomists for standard genome sequencing and annotation.</title>
        <authorList>
            <consortium name="The Broad Institute Genomics Platform"/>
            <consortium name="The Broad Institute Genome Sequencing Center for Infectious Disease"/>
            <person name="Wu L."/>
            <person name="Ma J."/>
        </authorList>
    </citation>
    <scope>NUCLEOTIDE SEQUENCE [LARGE SCALE GENOMIC DNA]</scope>
    <source>
        <strain evidence="2 3">JCM 16330</strain>
    </source>
</reference>